<proteinExistence type="predicted"/>
<accession>A0A1H3LNF9</accession>
<organism evidence="1 2">
    <name type="scientific">Citreimonas salinaria</name>
    <dbReference type="NCBI Taxonomy" id="321339"/>
    <lineage>
        <taxon>Bacteria</taxon>
        <taxon>Pseudomonadati</taxon>
        <taxon>Pseudomonadota</taxon>
        <taxon>Alphaproteobacteria</taxon>
        <taxon>Rhodobacterales</taxon>
        <taxon>Roseobacteraceae</taxon>
        <taxon>Citreimonas</taxon>
    </lineage>
</organism>
<protein>
    <submittedName>
        <fullName evidence="1">Uncharacterized protein</fullName>
    </submittedName>
</protein>
<reference evidence="1 2" key="1">
    <citation type="submission" date="2016-10" db="EMBL/GenBank/DDBJ databases">
        <authorList>
            <person name="de Groot N.N."/>
        </authorList>
    </citation>
    <scope>NUCLEOTIDE SEQUENCE [LARGE SCALE GENOMIC DNA]</scope>
    <source>
        <strain evidence="1 2">DSM 26880</strain>
    </source>
</reference>
<gene>
    <name evidence="1" type="ORF">SAMN05444340_11399</name>
</gene>
<name>A0A1H3LNF9_9RHOB</name>
<sequence length="303" mass="35125">MRNRSFLPTTRRRSRKDRERRAVALALSKKANRDLPCAVAGCARKRHDLYPYCYTHAQRYRRFGHPTMKLPAPAELRAVEEAVKAWLEQDLLTTNSDRKAFRLAWAEGQRKVHHHPSYALPFYRLEGVSGYTQQAKGWVILSHYLHRRGHSLSDAMLRHMAIRLWAEFKWTMPEGSRKRFTEERNRFVDTGAGRFVLANSCFTKATTEEKVIAWERPWYVSDNPDENLPRPITETITKTKRLDLWRSASLVRAIGGELRMAIQHAMGSDWLSDCRLLSKASEALGLPQGEDTSGLSRHFQKEH</sequence>
<dbReference type="STRING" id="321339.SAMN05444340_11399"/>
<dbReference type="EMBL" id="FNPF01000013">
    <property type="protein sequence ID" value="SDY65524.1"/>
    <property type="molecule type" value="Genomic_DNA"/>
</dbReference>
<dbReference type="Proteomes" id="UP000199286">
    <property type="component" value="Unassembled WGS sequence"/>
</dbReference>
<keyword evidence="2" id="KW-1185">Reference proteome</keyword>
<evidence type="ECO:0000313" key="1">
    <source>
        <dbReference type="EMBL" id="SDY65524.1"/>
    </source>
</evidence>
<dbReference type="AlphaFoldDB" id="A0A1H3LNF9"/>
<evidence type="ECO:0000313" key="2">
    <source>
        <dbReference type="Proteomes" id="UP000199286"/>
    </source>
</evidence>